<comment type="similarity">
    <text evidence="2">Belongs to the major facilitator superfamily.</text>
</comment>
<feature type="transmembrane region" description="Helical" evidence="7">
    <location>
        <begin position="270"/>
        <end position="299"/>
    </location>
</feature>
<feature type="region of interest" description="Disordered" evidence="6">
    <location>
        <begin position="1"/>
        <end position="99"/>
    </location>
</feature>
<evidence type="ECO:0000313" key="9">
    <source>
        <dbReference type="EMBL" id="KAF5846937.1"/>
    </source>
</evidence>
<feature type="transmembrane region" description="Helical" evidence="7">
    <location>
        <begin position="340"/>
        <end position="364"/>
    </location>
</feature>
<dbReference type="InterPro" id="IPR011701">
    <property type="entry name" value="MFS"/>
</dbReference>
<dbReference type="PROSITE" id="PS50850">
    <property type="entry name" value="MFS"/>
    <property type="match status" value="1"/>
</dbReference>
<dbReference type="Proteomes" id="UP000624244">
    <property type="component" value="Unassembled WGS sequence"/>
</dbReference>
<dbReference type="OMA" id="WRWNFWF"/>
<comment type="subcellular location">
    <subcellularLocation>
        <location evidence="1">Membrane</location>
        <topology evidence="1">Multi-pass membrane protein</topology>
    </subcellularLocation>
</comment>
<keyword evidence="4 7" id="KW-1133">Transmembrane helix</keyword>
<organism evidence="9 10">
    <name type="scientific">Cochliobolus sativus</name>
    <name type="common">Common root rot and spot blotch fungus</name>
    <name type="synonym">Bipolaris sorokiniana</name>
    <dbReference type="NCBI Taxonomy" id="45130"/>
    <lineage>
        <taxon>Eukaryota</taxon>
        <taxon>Fungi</taxon>
        <taxon>Dikarya</taxon>
        <taxon>Ascomycota</taxon>
        <taxon>Pezizomycotina</taxon>
        <taxon>Dothideomycetes</taxon>
        <taxon>Pleosporomycetidae</taxon>
        <taxon>Pleosporales</taxon>
        <taxon>Pleosporineae</taxon>
        <taxon>Pleosporaceae</taxon>
        <taxon>Bipolaris</taxon>
    </lineage>
</organism>
<evidence type="ECO:0000256" key="4">
    <source>
        <dbReference type="ARBA" id="ARBA00022989"/>
    </source>
</evidence>
<dbReference type="Pfam" id="PF07690">
    <property type="entry name" value="MFS_1"/>
    <property type="match status" value="1"/>
</dbReference>
<feature type="domain" description="Major facilitator superfamily (MFS) profile" evidence="8">
    <location>
        <begin position="115"/>
        <end position="542"/>
    </location>
</feature>
<accession>A0A8H5ZCY2</accession>
<dbReference type="EMBL" id="WNKQ01000014">
    <property type="protein sequence ID" value="KAF5846937.1"/>
    <property type="molecule type" value="Genomic_DNA"/>
</dbReference>
<feature type="transmembrane region" description="Helical" evidence="7">
    <location>
        <begin position="113"/>
        <end position="130"/>
    </location>
</feature>
<dbReference type="AlphaFoldDB" id="A0A8H5ZCY2"/>
<feature type="transmembrane region" description="Helical" evidence="7">
    <location>
        <begin position="515"/>
        <end position="536"/>
    </location>
</feature>
<protein>
    <recommendedName>
        <fullName evidence="8">Major facilitator superfamily (MFS) profile domain-containing protein</fullName>
    </recommendedName>
</protein>
<gene>
    <name evidence="9" type="ORF">GGP41_003241</name>
</gene>
<feature type="transmembrane region" description="Helical" evidence="7">
    <location>
        <begin position="207"/>
        <end position="231"/>
    </location>
</feature>
<evidence type="ECO:0000256" key="1">
    <source>
        <dbReference type="ARBA" id="ARBA00004141"/>
    </source>
</evidence>
<proteinExistence type="inferred from homology"/>
<dbReference type="Gene3D" id="1.20.1250.20">
    <property type="entry name" value="MFS general substrate transporter like domains"/>
    <property type="match status" value="1"/>
</dbReference>
<dbReference type="FunFam" id="1.20.1250.20:FF:000011">
    <property type="entry name" value="MFS multidrug transporter, putative"/>
    <property type="match status" value="1"/>
</dbReference>
<feature type="transmembrane region" description="Helical" evidence="7">
    <location>
        <begin position="182"/>
        <end position="201"/>
    </location>
</feature>
<sequence length="550" mass="60746">MSERRPSELYRHPTRSEIIDQAVAEGHDADIPTKLGSIHQVPSHASGKAPWKHQNKDEHEMGEKDVEKGNTNSISSGDDNDTEAGDDHDPNIIDFDGPDDPENPMNWTAFKKWGTVSLVSVITFLTPLASSQFAPGVPDVMRDFHSTSSLLASFMVSVYVLGYACGPMVIAPLSEMYGRLPLYHSCNFLFIIFTVAAAVATNMTQFIVFRFFMGCFGGAPMVLGGGTIADLMSREQRGTAMSVWIMGPTIGPCVGPVIGGFLTVAKGWRWNFWFVAILGGAFFIMSLILMSETSAVIILQRKVNRLKASTGNSKLRSKLDTGLTTRQLFKFSIVRPTKMLFLSTICFSISLYIAITYSYLYILFTTFSVVFKEQYGWKGGISGLSFLGLGIGSLIGQLVYVRYGNKIVDKHIKRGDFCPEHRLYMMCIGGIFIPCGLFIYGWSVQYKTHFMVPEVATGFIGFGLLMSFMPATTYLVDVFTVHAASAMAASTVLRSVAAAFIPLSSQTMYKKMGYGWGNSMLGFISLLMVPMPFLFIKFGERIRARSTVKL</sequence>
<dbReference type="CDD" id="cd17323">
    <property type="entry name" value="MFS_Tpo1_MDR_like"/>
    <property type="match status" value="1"/>
</dbReference>
<dbReference type="PANTHER" id="PTHR23502:SF68">
    <property type="entry name" value="MULTIDRUG TRANSPORTER, PUTATIVE (AFU_ORTHOLOGUE AFUA_3G01120)-RELATED"/>
    <property type="match status" value="1"/>
</dbReference>
<feature type="transmembrane region" description="Helical" evidence="7">
    <location>
        <begin position="455"/>
        <end position="476"/>
    </location>
</feature>
<evidence type="ECO:0000256" key="3">
    <source>
        <dbReference type="ARBA" id="ARBA00022692"/>
    </source>
</evidence>
<dbReference type="SUPFAM" id="SSF103473">
    <property type="entry name" value="MFS general substrate transporter"/>
    <property type="match status" value="1"/>
</dbReference>
<feature type="compositionally biased region" description="Basic and acidic residues" evidence="6">
    <location>
        <begin position="1"/>
        <end position="18"/>
    </location>
</feature>
<keyword evidence="5 7" id="KW-0472">Membrane</keyword>
<dbReference type="PANTHER" id="PTHR23502">
    <property type="entry name" value="MAJOR FACILITATOR SUPERFAMILY"/>
    <property type="match status" value="1"/>
</dbReference>
<name>A0A8H5ZCY2_COCSA</name>
<dbReference type="InterPro" id="IPR036259">
    <property type="entry name" value="MFS_trans_sf"/>
</dbReference>
<evidence type="ECO:0000256" key="2">
    <source>
        <dbReference type="ARBA" id="ARBA00008335"/>
    </source>
</evidence>
<keyword evidence="3 7" id="KW-0812">Transmembrane</keyword>
<feature type="transmembrane region" description="Helical" evidence="7">
    <location>
        <begin position="150"/>
        <end position="170"/>
    </location>
</feature>
<evidence type="ECO:0000256" key="6">
    <source>
        <dbReference type="SAM" id="MobiDB-lite"/>
    </source>
</evidence>
<evidence type="ECO:0000259" key="8">
    <source>
        <dbReference type="PROSITE" id="PS50850"/>
    </source>
</evidence>
<feature type="transmembrane region" description="Helical" evidence="7">
    <location>
        <begin position="243"/>
        <end position="264"/>
    </location>
</feature>
<feature type="transmembrane region" description="Helical" evidence="7">
    <location>
        <begin position="384"/>
        <end position="403"/>
    </location>
</feature>
<dbReference type="InterPro" id="IPR020846">
    <property type="entry name" value="MFS_dom"/>
</dbReference>
<evidence type="ECO:0000313" key="10">
    <source>
        <dbReference type="Proteomes" id="UP000624244"/>
    </source>
</evidence>
<feature type="transmembrane region" description="Helical" evidence="7">
    <location>
        <begin position="423"/>
        <end position="443"/>
    </location>
</feature>
<reference evidence="9" key="1">
    <citation type="submission" date="2019-11" db="EMBL/GenBank/DDBJ databases">
        <title>Bipolaris sorokiniana Genome sequencing.</title>
        <authorList>
            <person name="Wang H."/>
        </authorList>
    </citation>
    <scope>NUCLEOTIDE SEQUENCE</scope>
</reference>
<evidence type="ECO:0000256" key="5">
    <source>
        <dbReference type="ARBA" id="ARBA00023136"/>
    </source>
</evidence>
<feature type="compositionally biased region" description="Basic and acidic residues" evidence="6">
    <location>
        <begin position="54"/>
        <end position="68"/>
    </location>
</feature>
<dbReference type="GO" id="GO:0022857">
    <property type="term" value="F:transmembrane transporter activity"/>
    <property type="evidence" value="ECO:0007669"/>
    <property type="project" value="InterPro"/>
</dbReference>
<comment type="caution">
    <text evidence="9">The sequence shown here is derived from an EMBL/GenBank/DDBJ whole genome shotgun (WGS) entry which is preliminary data.</text>
</comment>
<dbReference type="GO" id="GO:0016020">
    <property type="term" value="C:membrane"/>
    <property type="evidence" value="ECO:0007669"/>
    <property type="project" value="UniProtKB-SubCell"/>
</dbReference>
<evidence type="ECO:0000256" key="7">
    <source>
        <dbReference type="SAM" id="Phobius"/>
    </source>
</evidence>